<evidence type="ECO:0000259" key="2">
    <source>
        <dbReference type="Pfam" id="PF05754"/>
    </source>
</evidence>
<sequence length="115" mass="12132">MTSSPATAQQLTLAGERRRGGANGGHLRVEGDAANSPRAQTTMDGNGRRRRRGRSGGGARVDDDSDAPAVFGENGGWDKNGDDLANPTAAFPSDDDDRSGGGARLDLRRRRQRKG</sequence>
<reference evidence="4" key="1">
    <citation type="journal article" date="2005" name="Nature">
        <title>The map-based sequence of the rice genome.</title>
        <authorList>
            <consortium name="International rice genome sequencing project (IRGSP)"/>
            <person name="Matsumoto T."/>
            <person name="Wu J."/>
            <person name="Kanamori H."/>
            <person name="Katayose Y."/>
            <person name="Fujisawa M."/>
            <person name="Namiki N."/>
            <person name="Mizuno H."/>
            <person name="Yamamoto K."/>
            <person name="Antonio B.A."/>
            <person name="Baba T."/>
            <person name="Sakata K."/>
            <person name="Nagamura Y."/>
            <person name="Aoki H."/>
            <person name="Arikawa K."/>
            <person name="Arita K."/>
            <person name="Bito T."/>
            <person name="Chiden Y."/>
            <person name="Fujitsuka N."/>
            <person name="Fukunaka R."/>
            <person name="Hamada M."/>
            <person name="Harada C."/>
            <person name="Hayashi A."/>
            <person name="Hijishita S."/>
            <person name="Honda M."/>
            <person name="Hosokawa S."/>
            <person name="Ichikawa Y."/>
            <person name="Idonuma A."/>
            <person name="Iijima M."/>
            <person name="Ikeda M."/>
            <person name="Ikeno M."/>
            <person name="Ito K."/>
            <person name="Ito S."/>
            <person name="Ito T."/>
            <person name="Ito Y."/>
            <person name="Ito Y."/>
            <person name="Iwabuchi A."/>
            <person name="Kamiya K."/>
            <person name="Karasawa W."/>
            <person name="Kurita K."/>
            <person name="Katagiri S."/>
            <person name="Kikuta A."/>
            <person name="Kobayashi H."/>
            <person name="Kobayashi N."/>
            <person name="Machita K."/>
            <person name="Maehara T."/>
            <person name="Masukawa M."/>
            <person name="Mizubayashi T."/>
            <person name="Mukai Y."/>
            <person name="Nagasaki H."/>
            <person name="Nagata Y."/>
            <person name="Naito S."/>
            <person name="Nakashima M."/>
            <person name="Nakama Y."/>
            <person name="Nakamichi Y."/>
            <person name="Nakamura M."/>
            <person name="Meguro A."/>
            <person name="Negishi M."/>
            <person name="Ohta I."/>
            <person name="Ohta T."/>
            <person name="Okamoto M."/>
            <person name="Ono N."/>
            <person name="Saji S."/>
            <person name="Sakaguchi M."/>
            <person name="Sakai K."/>
            <person name="Shibata M."/>
            <person name="Shimokawa T."/>
            <person name="Song J."/>
            <person name="Takazaki Y."/>
            <person name="Terasawa K."/>
            <person name="Tsugane M."/>
            <person name="Tsuji K."/>
            <person name="Ueda S."/>
            <person name="Waki K."/>
            <person name="Yamagata H."/>
            <person name="Yamamoto M."/>
            <person name="Yamamoto S."/>
            <person name="Yamane H."/>
            <person name="Yoshiki S."/>
            <person name="Yoshihara R."/>
            <person name="Yukawa K."/>
            <person name="Zhong H."/>
            <person name="Yano M."/>
            <person name="Yuan Q."/>
            <person name="Ouyang S."/>
            <person name="Liu J."/>
            <person name="Jones K.M."/>
            <person name="Gansberger K."/>
            <person name="Moffat K."/>
            <person name="Hill J."/>
            <person name="Bera J."/>
            <person name="Fadrosh D."/>
            <person name="Jin S."/>
            <person name="Johri S."/>
            <person name="Kim M."/>
            <person name="Overton L."/>
            <person name="Reardon M."/>
            <person name="Tsitrin T."/>
            <person name="Vuong H."/>
            <person name="Weaver B."/>
            <person name="Ciecko A."/>
            <person name="Tallon L."/>
            <person name="Jackson J."/>
            <person name="Pai G."/>
            <person name="Aken S.V."/>
            <person name="Utterback T."/>
            <person name="Reidmuller S."/>
            <person name="Feldblyum T."/>
            <person name="Hsiao J."/>
            <person name="Zismann V."/>
            <person name="Iobst S."/>
            <person name="de Vazeille A.R."/>
            <person name="Buell C.R."/>
            <person name="Ying K."/>
            <person name="Li Y."/>
            <person name="Lu T."/>
            <person name="Huang Y."/>
            <person name="Zhao Q."/>
            <person name="Feng Q."/>
            <person name="Zhang L."/>
            <person name="Zhu J."/>
            <person name="Weng Q."/>
            <person name="Mu J."/>
            <person name="Lu Y."/>
            <person name="Fan D."/>
            <person name="Liu Y."/>
            <person name="Guan J."/>
            <person name="Zhang Y."/>
            <person name="Yu S."/>
            <person name="Liu X."/>
            <person name="Zhang Y."/>
            <person name="Hong G."/>
            <person name="Han B."/>
            <person name="Choisne N."/>
            <person name="Demange N."/>
            <person name="Orjeda G."/>
            <person name="Samain S."/>
            <person name="Cattolico L."/>
            <person name="Pelletier E."/>
            <person name="Couloux A."/>
            <person name="Segurens B."/>
            <person name="Wincker P."/>
            <person name="D'Hont A."/>
            <person name="Scarpelli C."/>
            <person name="Weissenbach J."/>
            <person name="Salanoubat M."/>
            <person name="Quetier F."/>
            <person name="Yu Y."/>
            <person name="Kim H.R."/>
            <person name="Rambo T."/>
            <person name="Currie J."/>
            <person name="Collura K."/>
            <person name="Luo M."/>
            <person name="Yang T."/>
            <person name="Ammiraju J.S.S."/>
            <person name="Engler F."/>
            <person name="Soderlund C."/>
            <person name="Wing R.A."/>
            <person name="Palmer L.E."/>
            <person name="de la Bastide M."/>
            <person name="Spiegel L."/>
            <person name="Nascimento L."/>
            <person name="Zutavern T."/>
            <person name="O'Shaughnessy A."/>
            <person name="Dike S."/>
            <person name="Dedhia N."/>
            <person name="Preston R."/>
            <person name="Balija V."/>
            <person name="McCombie W.R."/>
            <person name="Chow T."/>
            <person name="Chen H."/>
            <person name="Chung M."/>
            <person name="Chen C."/>
            <person name="Shaw J."/>
            <person name="Wu H."/>
            <person name="Hsiao K."/>
            <person name="Chao Y."/>
            <person name="Chu M."/>
            <person name="Cheng C."/>
            <person name="Hour A."/>
            <person name="Lee P."/>
            <person name="Lin S."/>
            <person name="Lin Y."/>
            <person name="Liou J."/>
            <person name="Liu S."/>
            <person name="Hsing Y."/>
            <person name="Raghuvanshi S."/>
            <person name="Mohanty A."/>
            <person name="Bharti A.K."/>
            <person name="Gaur A."/>
            <person name="Gupta V."/>
            <person name="Kumar D."/>
            <person name="Ravi V."/>
            <person name="Vij S."/>
            <person name="Kapur A."/>
            <person name="Khurana P."/>
            <person name="Khurana P."/>
            <person name="Khurana J.P."/>
            <person name="Tyagi A.K."/>
            <person name="Gaikwad K."/>
            <person name="Singh A."/>
            <person name="Dalal V."/>
            <person name="Srivastava S."/>
            <person name="Dixit A."/>
            <person name="Pal A.K."/>
            <person name="Ghazi I.A."/>
            <person name="Yadav M."/>
            <person name="Pandit A."/>
            <person name="Bhargava A."/>
            <person name="Sureshbabu K."/>
            <person name="Batra K."/>
            <person name="Sharma T.R."/>
            <person name="Mohapatra T."/>
            <person name="Singh N.K."/>
            <person name="Messing J."/>
            <person name="Nelson A.B."/>
            <person name="Fuks G."/>
            <person name="Kavchok S."/>
            <person name="Keizer G."/>
            <person name="Linton E."/>
            <person name="Llaca V."/>
            <person name="Song R."/>
            <person name="Tanyolac B."/>
            <person name="Young S."/>
            <person name="Ho-Il K."/>
            <person name="Hahn J.H."/>
            <person name="Sangsakoo G."/>
            <person name="Vanavichit A."/>
            <person name="de Mattos Luiz.A.T."/>
            <person name="Zimmer P.D."/>
            <person name="Malone G."/>
            <person name="Dellagostin O."/>
            <person name="de Oliveira A.C."/>
            <person name="Bevan M."/>
            <person name="Bancroft I."/>
            <person name="Minx P."/>
            <person name="Cordum H."/>
            <person name="Wilson R."/>
            <person name="Cheng Z."/>
            <person name="Jin W."/>
            <person name="Jiang J."/>
            <person name="Leong S.A."/>
            <person name="Iwama H."/>
            <person name="Gojobori T."/>
            <person name="Itoh T."/>
            <person name="Niimura Y."/>
            <person name="Fujii Y."/>
            <person name="Habara T."/>
            <person name="Sakai H."/>
            <person name="Sato Y."/>
            <person name="Wilson G."/>
            <person name="Kumar K."/>
            <person name="McCouch S."/>
            <person name="Juretic N."/>
            <person name="Hoen D."/>
            <person name="Wright S."/>
            <person name="Bruskiewich R."/>
            <person name="Bureau T."/>
            <person name="Miyao A."/>
            <person name="Hirochika H."/>
            <person name="Nishikawa T."/>
            <person name="Kadowaki K."/>
            <person name="Sugiura M."/>
            <person name="Burr B."/>
            <person name="Sasaki T."/>
        </authorList>
    </citation>
    <scope>NUCLEOTIDE SEQUENCE [LARGE SCALE GENOMIC DNA]</scope>
    <source>
        <strain evidence="4">cv. Nipponbare</strain>
    </source>
</reference>
<reference evidence="4" key="2">
    <citation type="journal article" date="2008" name="Nucleic Acids Res.">
        <title>The rice annotation project database (RAP-DB): 2008 update.</title>
        <authorList>
            <consortium name="The rice annotation project (RAP)"/>
        </authorList>
    </citation>
    <scope>GENOME REANNOTATION</scope>
    <source>
        <strain evidence="4">cv. Nipponbare</strain>
    </source>
</reference>
<name>Q8LML4_ORYSJ</name>
<accession>Q8LML4</accession>
<organism evidence="3 4">
    <name type="scientific">Oryza sativa subsp. japonica</name>
    <name type="common">Rice</name>
    <dbReference type="NCBI Taxonomy" id="39947"/>
    <lineage>
        <taxon>Eukaryota</taxon>
        <taxon>Viridiplantae</taxon>
        <taxon>Streptophyta</taxon>
        <taxon>Embryophyta</taxon>
        <taxon>Tracheophyta</taxon>
        <taxon>Spermatophyta</taxon>
        <taxon>Magnoliopsida</taxon>
        <taxon>Liliopsida</taxon>
        <taxon>Poales</taxon>
        <taxon>Poaceae</taxon>
        <taxon>BOP clade</taxon>
        <taxon>Oryzoideae</taxon>
        <taxon>Oryzeae</taxon>
        <taxon>Oryzinae</taxon>
        <taxon>Oryza</taxon>
        <taxon>Oryza sativa</taxon>
    </lineage>
</organism>
<dbReference type="EMBL" id="AC105746">
    <property type="protein sequence ID" value="AAM92804.1"/>
    <property type="molecule type" value="Genomic_DNA"/>
</dbReference>
<feature type="domain" description="DUF834" evidence="2">
    <location>
        <begin position="50"/>
        <end position="101"/>
    </location>
</feature>
<feature type="compositionally biased region" description="Polar residues" evidence="1">
    <location>
        <begin position="1"/>
        <end position="12"/>
    </location>
</feature>
<protein>
    <recommendedName>
        <fullName evidence="2">DUF834 domain-containing protein</fullName>
    </recommendedName>
</protein>
<dbReference type="AlphaFoldDB" id="Q8LML4"/>
<proteinExistence type="predicted"/>
<evidence type="ECO:0000313" key="4">
    <source>
        <dbReference type="Proteomes" id="UP000000763"/>
    </source>
</evidence>
<evidence type="ECO:0000256" key="1">
    <source>
        <dbReference type="SAM" id="MobiDB-lite"/>
    </source>
</evidence>
<dbReference type="Proteomes" id="UP000000763">
    <property type="component" value="Chromosome 10"/>
</dbReference>
<gene>
    <name evidence="3" type="primary">OSJNBb0086I08.18</name>
</gene>
<dbReference type="InterPro" id="IPR008552">
    <property type="entry name" value="DUF834"/>
</dbReference>
<feature type="region of interest" description="Disordered" evidence="1">
    <location>
        <begin position="1"/>
        <end position="115"/>
    </location>
</feature>
<dbReference type="Pfam" id="PF05754">
    <property type="entry name" value="DUF834"/>
    <property type="match status" value="1"/>
</dbReference>
<evidence type="ECO:0000313" key="3">
    <source>
        <dbReference type="EMBL" id="AAM92804.1"/>
    </source>
</evidence>